<dbReference type="GO" id="GO:0009228">
    <property type="term" value="P:thiamine biosynthetic process"/>
    <property type="evidence" value="ECO:0007669"/>
    <property type="project" value="UniProtKB-KW"/>
</dbReference>
<dbReference type="GO" id="GO:0005524">
    <property type="term" value="F:ATP binding"/>
    <property type="evidence" value="ECO:0007669"/>
    <property type="project" value="UniProtKB-KW"/>
</dbReference>
<proteinExistence type="predicted"/>
<evidence type="ECO:0000256" key="4">
    <source>
        <dbReference type="ARBA" id="ARBA00004769"/>
    </source>
</evidence>
<organism evidence="11 12">
    <name type="scientific">Actinomyces viscosus</name>
    <dbReference type="NCBI Taxonomy" id="1656"/>
    <lineage>
        <taxon>Bacteria</taxon>
        <taxon>Bacillati</taxon>
        <taxon>Actinomycetota</taxon>
        <taxon>Actinomycetes</taxon>
        <taxon>Actinomycetales</taxon>
        <taxon>Actinomycetaceae</taxon>
        <taxon>Actinomyces</taxon>
    </lineage>
</organism>
<sequence>MSRSQLRSATITALTIAGSDPSGGAGIQADLKTMSALSAYGMSVITALTAQSTRGVTGVHAVPADFVRLQLDTLLDDITPDATKIGMLATAGLADAVGEYLPGLSHTVLDPVMVATSGDRLLDEEAIGAVRRLCTKADLITPNLHEAAVLLNEEPAASLGELRTQARRLTDLGAQRVLVKGGHLAGGAGDASGADDAVDVYVDGDVVRILRGHRVATGSTHGTGCTLSSAIASLRPRRETWSEAVRDAKAYLTGAIEHADSLGIGHGHGPVHHFYRAWIQSGW</sequence>
<keyword evidence="6" id="KW-0547">Nucleotide-binding</keyword>
<evidence type="ECO:0000256" key="6">
    <source>
        <dbReference type="ARBA" id="ARBA00022741"/>
    </source>
</evidence>
<dbReference type="OrthoDB" id="34166at2"/>
<evidence type="ECO:0000259" key="10">
    <source>
        <dbReference type="Pfam" id="PF08543"/>
    </source>
</evidence>
<dbReference type="PANTHER" id="PTHR20858">
    <property type="entry name" value="PHOSPHOMETHYLPYRIMIDINE KINASE"/>
    <property type="match status" value="1"/>
</dbReference>
<dbReference type="RefSeq" id="WP_126413313.1">
    <property type="nucleotide sequence ID" value="NZ_JASPER010000005.1"/>
</dbReference>
<reference evidence="11 12" key="1">
    <citation type="submission" date="2018-12" db="EMBL/GenBank/DDBJ databases">
        <authorList>
            <consortium name="Pathogen Informatics"/>
        </authorList>
    </citation>
    <scope>NUCLEOTIDE SEQUENCE [LARGE SCALE GENOMIC DNA]</scope>
    <source>
        <strain evidence="11 12">NCTC10951</strain>
    </source>
</reference>
<dbReference type="InterPro" id="IPR013749">
    <property type="entry name" value="PM/HMP-P_kinase-1"/>
</dbReference>
<dbReference type="Gene3D" id="3.40.1190.20">
    <property type="match status" value="1"/>
</dbReference>
<dbReference type="InterPro" id="IPR004399">
    <property type="entry name" value="HMP/HMP-P_kinase_dom"/>
</dbReference>
<dbReference type="GO" id="GO:0009229">
    <property type="term" value="P:thiamine diphosphate biosynthetic process"/>
    <property type="evidence" value="ECO:0007669"/>
    <property type="project" value="UniProtKB-UniPathway"/>
</dbReference>
<accession>A0A448PID6</accession>
<comment type="pathway">
    <text evidence="4">Cofactor biosynthesis; thiamine diphosphate biosynthesis; 4-amino-2-methyl-5-diphosphomethylpyrimidine from 5-amino-1-(5-phospho-D-ribosyl)imidazole: step 3/3.</text>
</comment>
<evidence type="ECO:0000256" key="3">
    <source>
        <dbReference type="ARBA" id="ARBA00003848"/>
    </source>
</evidence>
<dbReference type="InterPro" id="IPR029056">
    <property type="entry name" value="Ribokinase-like"/>
</dbReference>
<dbReference type="Pfam" id="PF08543">
    <property type="entry name" value="Phos_pyr_kin"/>
    <property type="match status" value="1"/>
</dbReference>
<dbReference type="Proteomes" id="UP000268658">
    <property type="component" value="Chromosome"/>
</dbReference>
<keyword evidence="5 11" id="KW-0808">Transferase</keyword>
<dbReference type="AlphaFoldDB" id="A0A448PID6"/>
<name>A0A448PID6_ACTVI</name>
<evidence type="ECO:0000313" key="12">
    <source>
        <dbReference type="Proteomes" id="UP000268658"/>
    </source>
</evidence>
<evidence type="ECO:0000256" key="2">
    <source>
        <dbReference type="ARBA" id="ARBA00000565"/>
    </source>
</evidence>
<keyword evidence="9" id="KW-0784">Thiamine biosynthesis</keyword>
<dbReference type="UniPathway" id="UPA00060">
    <property type="reaction ID" value="UER00138"/>
</dbReference>
<feature type="domain" description="Pyridoxamine kinase/Phosphomethylpyrimidine kinase" evidence="10">
    <location>
        <begin position="20"/>
        <end position="272"/>
    </location>
</feature>
<evidence type="ECO:0000313" key="11">
    <source>
        <dbReference type="EMBL" id="VEI14695.1"/>
    </source>
</evidence>
<evidence type="ECO:0000256" key="8">
    <source>
        <dbReference type="ARBA" id="ARBA00022840"/>
    </source>
</evidence>
<dbReference type="PANTHER" id="PTHR20858:SF17">
    <property type="entry name" value="HYDROXYMETHYLPYRIMIDINE_PHOSPHOMETHYLPYRIMIDINE KINASE THI20-RELATED"/>
    <property type="match status" value="1"/>
</dbReference>
<evidence type="ECO:0000256" key="1">
    <source>
        <dbReference type="ARBA" id="ARBA00000151"/>
    </source>
</evidence>
<evidence type="ECO:0000256" key="7">
    <source>
        <dbReference type="ARBA" id="ARBA00022777"/>
    </source>
</evidence>
<comment type="catalytic activity">
    <reaction evidence="2">
        <text>4-amino-2-methyl-5-(phosphooxymethyl)pyrimidine + ATP = 4-amino-2-methyl-5-(diphosphooxymethyl)pyrimidine + ADP</text>
        <dbReference type="Rhea" id="RHEA:19893"/>
        <dbReference type="ChEBI" id="CHEBI:30616"/>
        <dbReference type="ChEBI" id="CHEBI:57841"/>
        <dbReference type="ChEBI" id="CHEBI:58354"/>
        <dbReference type="ChEBI" id="CHEBI:456216"/>
        <dbReference type="EC" id="2.7.4.7"/>
    </reaction>
</comment>
<dbReference type="KEGG" id="avc:NCTC10951_00566"/>
<dbReference type="FunFam" id="3.40.1190.20:FF:000003">
    <property type="entry name" value="Phosphomethylpyrimidine kinase ThiD"/>
    <property type="match status" value="1"/>
</dbReference>
<dbReference type="CDD" id="cd01169">
    <property type="entry name" value="HMPP_kinase"/>
    <property type="match status" value="1"/>
</dbReference>
<evidence type="ECO:0000256" key="5">
    <source>
        <dbReference type="ARBA" id="ARBA00022679"/>
    </source>
</evidence>
<evidence type="ECO:0000256" key="9">
    <source>
        <dbReference type="ARBA" id="ARBA00022977"/>
    </source>
</evidence>
<dbReference type="GO" id="GO:0008972">
    <property type="term" value="F:phosphomethylpyrimidine kinase activity"/>
    <property type="evidence" value="ECO:0007669"/>
    <property type="project" value="UniProtKB-EC"/>
</dbReference>
<dbReference type="EC" id="2.7.1.49" evidence="11"/>
<keyword evidence="7 11" id="KW-0418">Kinase</keyword>
<keyword evidence="8" id="KW-0067">ATP-binding</keyword>
<dbReference type="NCBIfam" id="TIGR00097">
    <property type="entry name" value="HMP-P_kinase"/>
    <property type="match status" value="1"/>
</dbReference>
<dbReference type="SUPFAM" id="SSF53613">
    <property type="entry name" value="Ribokinase-like"/>
    <property type="match status" value="1"/>
</dbReference>
<dbReference type="GO" id="GO:0008902">
    <property type="term" value="F:hydroxymethylpyrimidine kinase activity"/>
    <property type="evidence" value="ECO:0007669"/>
    <property type="project" value="UniProtKB-EC"/>
</dbReference>
<comment type="catalytic activity">
    <reaction evidence="1">
        <text>4-amino-5-hydroxymethyl-2-methylpyrimidine + ATP = 4-amino-2-methyl-5-(phosphooxymethyl)pyrimidine + ADP + H(+)</text>
        <dbReference type="Rhea" id="RHEA:23096"/>
        <dbReference type="ChEBI" id="CHEBI:15378"/>
        <dbReference type="ChEBI" id="CHEBI:16892"/>
        <dbReference type="ChEBI" id="CHEBI:30616"/>
        <dbReference type="ChEBI" id="CHEBI:58354"/>
        <dbReference type="ChEBI" id="CHEBI:456216"/>
        <dbReference type="EC" id="2.7.1.49"/>
    </reaction>
</comment>
<protein>
    <submittedName>
        <fullName evidence="11">Hydroxymethylpyrimidine/phosphomethylpyrimidine kinase</fullName>
        <ecNumber evidence="11">2.7.1.49</ecNumber>
    </submittedName>
</protein>
<dbReference type="EMBL" id="LR134477">
    <property type="protein sequence ID" value="VEI14695.1"/>
    <property type="molecule type" value="Genomic_DNA"/>
</dbReference>
<comment type="function">
    <text evidence="3">Catalyzes the phosphorylation of hydroxymethylpyrimidine phosphate (HMP-P) to HMP-PP, and of HMP to HMP-P.</text>
</comment>
<gene>
    <name evidence="11" type="primary">thiD</name>
    <name evidence="11" type="ORF">NCTC10951_00566</name>
</gene>
<dbReference type="GO" id="GO:0005829">
    <property type="term" value="C:cytosol"/>
    <property type="evidence" value="ECO:0007669"/>
    <property type="project" value="TreeGrafter"/>
</dbReference>